<feature type="transmembrane region" description="Helical" evidence="8">
    <location>
        <begin position="59"/>
        <end position="78"/>
    </location>
</feature>
<gene>
    <name evidence="9" type="ORF">B0X71_02665</name>
</gene>
<feature type="transmembrane region" description="Helical" evidence="8">
    <location>
        <begin position="34"/>
        <end position="53"/>
    </location>
</feature>
<keyword evidence="4 7" id="KW-0812">Transmembrane</keyword>
<evidence type="ECO:0000313" key="9">
    <source>
        <dbReference type="EMBL" id="AQQ52133.1"/>
    </source>
</evidence>
<dbReference type="FunFam" id="1.10.3730.20:FF:000001">
    <property type="entry name" value="Quaternary ammonium compound resistance transporter SugE"/>
    <property type="match status" value="1"/>
</dbReference>
<keyword evidence="5 8" id="KW-1133">Transmembrane helix</keyword>
<comment type="similarity">
    <text evidence="7">Belongs to the drug/metabolite transporter (DMT) superfamily. Small multidrug resistance (SMR) (TC 2.A.7.1) family.</text>
</comment>
<evidence type="ECO:0000256" key="1">
    <source>
        <dbReference type="ARBA" id="ARBA00004651"/>
    </source>
</evidence>
<organism evidence="9 10">
    <name type="scientific">Planococcus lenghuensis</name>
    <dbReference type="NCBI Taxonomy" id="2213202"/>
    <lineage>
        <taxon>Bacteria</taxon>
        <taxon>Bacillati</taxon>
        <taxon>Bacillota</taxon>
        <taxon>Bacilli</taxon>
        <taxon>Bacillales</taxon>
        <taxon>Caryophanaceae</taxon>
        <taxon>Planococcus</taxon>
    </lineage>
</organism>
<dbReference type="PANTHER" id="PTHR30561:SF0">
    <property type="entry name" value="GUANIDINIUM EXPORTER"/>
    <property type="match status" value="1"/>
</dbReference>
<evidence type="ECO:0000256" key="5">
    <source>
        <dbReference type="ARBA" id="ARBA00022989"/>
    </source>
</evidence>
<dbReference type="SUPFAM" id="SSF103481">
    <property type="entry name" value="Multidrug resistance efflux transporter EmrE"/>
    <property type="match status" value="1"/>
</dbReference>
<dbReference type="Proteomes" id="UP000188184">
    <property type="component" value="Chromosome"/>
</dbReference>
<name>A0A1Q2KVG7_9BACL</name>
<keyword evidence="3" id="KW-1003">Cell membrane</keyword>
<dbReference type="InterPro" id="IPR045324">
    <property type="entry name" value="Small_multidrug_res"/>
</dbReference>
<evidence type="ECO:0000256" key="8">
    <source>
        <dbReference type="SAM" id="Phobius"/>
    </source>
</evidence>
<proteinExistence type="inferred from homology"/>
<dbReference type="InterPro" id="IPR000390">
    <property type="entry name" value="Small_drug/metabolite_transptr"/>
</dbReference>
<feature type="transmembrane region" description="Helical" evidence="8">
    <location>
        <begin position="87"/>
        <end position="104"/>
    </location>
</feature>
<evidence type="ECO:0000313" key="10">
    <source>
        <dbReference type="Proteomes" id="UP000188184"/>
    </source>
</evidence>
<evidence type="ECO:0000256" key="6">
    <source>
        <dbReference type="ARBA" id="ARBA00023136"/>
    </source>
</evidence>
<dbReference type="GO" id="GO:0022857">
    <property type="term" value="F:transmembrane transporter activity"/>
    <property type="evidence" value="ECO:0007669"/>
    <property type="project" value="InterPro"/>
</dbReference>
<reference evidence="9 10" key="1">
    <citation type="submission" date="2017-02" db="EMBL/GenBank/DDBJ databases">
        <title>The complete genomic sequence of a novel cold adapted crude oil-degrading bacterium Planococcus qaidamina Y42.</title>
        <authorList>
            <person name="Yang R."/>
        </authorList>
    </citation>
    <scope>NUCLEOTIDE SEQUENCE [LARGE SCALE GENOMIC DNA]</scope>
    <source>
        <strain evidence="9 10">Y42</strain>
    </source>
</reference>
<sequence length="105" mass="11017">MAWIILIVAGLFEVAFVVTMKLSDGFTSLRYSILTVLTGGASFYLLSLALISLPVGTGYAVWTGIGAAGSVLAGMLWFGESRSAKKLFFLTCIVTGVAGLRVFSG</sequence>
<evidence type="ECO:0000256" key="3">
    <source>
        <dbReference type="ARBA" id="ARBA00022475"/>
    </source>
</evidence>
<keyword evidence="2" id="KW-0813">Transport</keyword>
<evidence type="ECO:0000256" key="2">
    <source>
        <dbReference type="ARBA" id="ARBA00022448"/>
    </source>
</evidence>
<dbReference type="GO" id="GO:0005886">
    <property type="term" value="C:plasma membrane"/>
    <property type="evidence" value="ECO:0007669"/>
    <property type="project" value="UniProtKB-SubCell"/>
</dbReference>
<dbReference type="Pfam" id="PF00893">
    <property type="entry name" value="Multi_Drug_Res"/>
    <property type="match status" value="1"/>
</dbReference>
<dbReference type="RefSeq" id="WP_077588005.1">
    <property type="nucleotide sequence ID" value="NZ_CP019640.1"/>
</dbReference>
<keyword evidence="10" id="KW-1185">Reference proteome</keyword>
<protein>
    <submittedName>
        <fullName evidence="9">QacE family quaternary ammonium compound efflux SMR transporter</fullName>
    </submittedName>
</protein>
<keyword evidence="6 8" id="KW-0472">Membrane</keyword>
<dbReference type="OrthoDB" id="21828at2"/>
<dbReference type="KEGG" id="pmar:B0X71_02665"/>
<comment type="subcellular location">
    <subcellularLocation>
        <location evidence="1 7">Cell membrane</location>
        <topology evidence="1 7">Multi-pass membrane protein</topology>
    </subcellularLocation>
</comment>
<dbReference type="EMBL" id="CP019640">
    <property type="protein sequence ID" value="AQQ52133.1"/>
    <property type="molecule type" value="Genomic_DNA"/>
</dbReference>
<accession>A0A1Q2KVG7</accession>
<evidence type="ECO:0000256" key="7">
    <source>
        <dbReference type="RuleBase" id="RU003942"/>
    </source>
</evidence>
<feature type="transmembrane region" description="Helical" evidence="8">
    <location>
        <begin position="6"/>
        <end position="22"/>
    </location>
</feature>
<dbReference type="InterPro" id="IPR037185">
    <property type="entry name" value="EmrE-like"/>
</dbReference>
<dbReference type="AlphaFoldDB" id="A0A1Q2KVG7"/>
<dbReference type="Gene3D" id="1.10.3730.20">
    <property type="match status" value="1"/>
</dbReference>
<dbReference type="PANTHER" id="PTHR30561">
    <property type="entry name" value="SMR FAMILY PROTON-DEPENDENT DRUG EFFLUX TRANSPORTER SUGE"/>
    <property type="match status" value="1"/>
</dbReference>
<evidence type="ECO:0000256" key="4">
    <source>
        <dbReference type="ARBA" id="ARBA00022692"/>
    </source>
</evidence>